<dbReference type="PROSITE" id="PS51257">
    <property type="entry name" value="PROKAR_LIPOPROTEIN"/>
    <property type="match status" value="1"/>
</dbReference>
<gene>
    <name evidence="5" type="ORF">ACHKAR_01525</name>
</gene>
<evidence type="ECO:0000313" key="5">
    <source>
        <dbReference type="EMBL" id="MFH6982094.1"/>
    </source>
</evidence>
<organism evidence="5 6">
    <name type="scientific">Marinoscillum luteum</name>
    <dbReference type="NCBI Taxonomy" id="861051"/>
    <lineage>
        <taxon>Bacteria</taxon>
        <taxon>Pseudomonadati</taxon>
        <taxon>Bacteroidota</taxon>
        <taxon>Cytophagia</taxon>
        <taxon>Cytophagales</taxon>
        <taxon>Reichenbachiellaceae</taxon>
        <taxon>Marinoscillum</taxon>
    </lineage>
</organism>
<dbReference type="Proteomes" id="UP001610063">
    <property type="component" value="Unassembled WGS sequence"/>
</dbReference>
<protein>
    <submittedName>
        <fullName evidence="5">Outer membrane protein assembly factor BamD</fullName>
    </submittedName>
</protein>
<dbReference type="Pfam" id="PF13525">
    <property type="entry name" value="YfiO"/>
    <property type="match status" value="1"/>
</dbReference>
<dbReference type="NCBIfam" id="TIGR03302">
    <property type="entry name" value="OM_YfiO"/>
    <property type="match status" value="1"/>
</dbReference>
<evidence type="ECO:0000256" key="1">
    <source>
        <dbReference type="ARBA" id="ARBA00022729"/>
    </source>
</evidence>
<keyword evidence="6" id="KW-1185">Reference proteome</keyword>
<evidence type="ECO:0000256" key="3">
    <source>
        <dbReference type="ARBA" id="ARBA00023237"/>
    </source>
</evidence>
<feature type="domain" description="Outer membrane lipoprotein BamD-like" evidence="4">
    <location>
        <begin position="35"/>
        <end position="211"/>
    </location>
</feature>
<dbReference type="RefSeq" id="WP_395415879.1">
    <property type="nucleotide sequence ID" value="NZ_JBIPKE010000009.1"/>
</dbReference>
<accession>A0ABW7N3B1</accession>
<dbReference type="InterPro" id="IPR011990">
    <property type="entry name" value="TPR-like_helical_dom_sf"/>
</dbReference>
<reference evidence="5 6" key="1">
    <citation type="journal article" date="2013" name="Int. J. Syst. Evol. Microbiol.">
        <title>Marinoscillum luteum sp. nov., isolated from marine sediment.</title>
        <authorList>
            <person name="Cha I.T."/>
            <person name="Park S.J."/>
            <person name="Kim S.J."/>
            <person name="Kim J.G."/>
            <person name="Jung M.Y."/>
            <person name="Shin K.S."/>
            <person name="Kwon K.K."/>
            <person name="Yang S.H."/>
            <person name="Seo Y.S."/>
            <person name="Rhee S.K."/>
        </authorList>
    </citation>
    <scope>NUCLEOTIDE SEQUENCE [LARGE SCALE GENOMIC DNA]</scope>
    <source>
        <strain evidence="5 6">KCTC 23939</strain>
    </source>
</reference>
<dbReference type="Gene3D" id="1.25.40.10">
    <property type="entry name" value="Tetratricopeptide repeat domain"/>
    <property type="match status" value="1"/>
</dbReference>
<dbReference type="InterPro" id="IPR039565">
    <property type="entry name" value="BamD-like"/>
</dbReference>
<keyword evidence="2" id="KW-0472">Membrane</keyword>
<dbReference type="InterPro" id="IPR017689">
    <property type="entry name" value="BamD"/>
</dbReference>
<proteinExistence type="predicted"/>
<keyword evidence="1" id="KW-0732">Signal</keyword>
<sequence length="273" mass="32161">MRRLSGNILLILLLVASVSCTKFRKIQKSGDWKVKYAAALDYYENKDYFRSNTLLEEILPIIRGTEEAEYANFIYGYTFYYQKQFILSAHYFKLFTEIYARSEYVEEAAYMAANSLYMQSPQASLDQTSTYEALTSLQNFLNKYPYSEYADEADQHINTLQVKLEKKAYENAKLYHQLRRYKAALIAFDNFQYDYPDSKYNEELAFLGIETAHELAGVSIKSKQEERYKKVVELYQKFIDKFPNSKFLKEAEEYYGDSIEQLTIFADQNNQNP</sequence>
<evidence type="ECO:0000313" key="6">
    <source>
        <dbReference type="Proteomes" id="UP001610063"/>
    </source>
</evidence>
<evidence type="ECO:0000256" key="2">
    <source>
        <dbReference type="ARBA" id="ARBA00023136"/>
    </source>
</evidence>
<name>A0ABW7N3B1_9BACT</name>
<dbReference type="EMBL" id="JBIPKE010000009">
    <property type="protein sequence ID" value="MFH6982094.1"/>
    <property type="molecule type" value="Genomic_DNA"/>
</dbReference>
<keyword evidence="3" id="KW-0998">Cell outer membrane</keyword>
<comment type="caution">
    <text evidence="5">The sequence shown here is derived from an EMBL/GenBank/DDBJ whole genome shotgun (WGS) entry which is preliminary data.</text>
</comment>
<evidence type="ECO:0000259" key="4">
    <source>
        <dbReference type="Pfam" id="PF13525"/>
    </source>
</evidence>